<feature type="compositionally biased region" description="Polar residues" evidence="6">
    <location>
        <begin position="1"/>
        <end position="30"/>
    </location>
</feature>
<evidence type="ECO:0000256" key="4">
    <source>
        <dbReference type="ARBA" id="ARBA00022833"/>
    </source>
</evidence>
<dbReference type="SUPFAM" id="SSF90229">
    <property type="entry name" value="CCCH zinc finger"/>
    <property type="match status" value="3"/>
</dbReference>
<evidence type="ECO:0000256" key="2">
    <source>
        <dbReference type="ARBA" id="ARBA00022737"/>
    </source>
</evidence>
<sequence>MSHLDQTVTNAPFPVRTSSPLPSMSNNSGQHVPAVPVRDDGARRFSMPFNVQGQYVDQHGYGYGQVAVAPQYGPSMHLSSNVQLVTNNSHLAYQHGMMLAYPQYYGHPGNDVQAADAAAVRRVSSAPNVHGQYVDQLGHGHGQGQVNVGAQYGQASLGTTTPPTNVPQHDAHLACPQRGMIYAPYPNYGGYPSTDDQADENAVSMRRYSTPGVQGQYWDQFGYGYGQVNVGVSYGQAMIQGPLCESTPPSLQQLPHNAHLAYQQSGMLCAYPNYYSQPSYDDRANEATMRLGALKLNGDGQRPGAGNAFRGTPPGYSNHKTRLCKTFQSTGSCPHGERCRFAHGERELQSAVLLTGENEKHQMRNTKFEPNHQRRIEAIRGNSPTSYANYKTRMCSAFSTKGYCLHGDNCRYAHAETELRSATPVTSNGRYKTKLCKHFESNGIGKCNYGSRCEFIHPSDGEYRKSVTPKKEQRNSIQHLCRKGSVDGPSLNK</sequence>
<feature type="zinc finger region" description="C3H1-type" evidence="5">
    <location>
        <begin position="389"/>
        <end position="417"/>
    </location>
</feature>
<dbReference type="FunFam" id="4.10.1000.10:FF:000003">
    <property type="entry name" value="Zinc finger CCCH domain-containing protein"/>
    <property type="match status" value="1"/>
</dbReference>
<protein>
    <submittedName>
        <fullName evidence="9">C3H1-type domain-containing protein</fullName>
    </submittedName>
</protein>
<dbReference type="AlphaFoldDB" id="A0AAF3FK46"/>
<dbReference type="SMART" id="SM00356">
    <property type="entry name" value="ZnF_C3H1"/>
    <property type="match status" value="3"/>
</dbReference>
<feature type="zinc finger region" description="C3H1-type" evidence="5">
    <location>
        <begin position="318"/>
        <end position="346"/>
    </location>
</feature>
<evidence type="ECO:0000256" key="5">
    <source>
        <dbReference type="PROSITE-ProRule" id="PRU00723"/>
    </source>
</evidence>
<dbReference type="GO" id="GO:0043186">
    <property type="term" value="C:P granule"/>
    <property type="evidence" value="ECO:0007669"/>
    <property type="project" value="UniProtKB-ARBA"/>
</dbReference>
<feature type="compositionally biased region" description="Basic and acidic residues" evidence="6">
    <location>
        <begin position="462"/>
        <end position="474"/>
    </location>
</feature>
<feature type="region of interest" description="Disordered" evidence="6">
    <location>
        <begin position="1"/>
        <end position="36"/>
    </location>
</feature>
<dbReference type="PANTHER" id="PTHR12547">
    <property type="entry name" value="CCCH ZINC FINGER/TIS11-RELATED"/>
    <property type="match status" value="1"/>
</dbReference>
<dbReference type="InterPro" id="IPR000571">
    <property type="entry name" value="Znf_CCCH"/>
</dbReference>
<keyword evidence="3 5" id="KW-0863">Zinc-finger</keyword>
<evidence type="ECO:0000313" key="9">
    <source>
        <dbReference type="WBParaSite" id="MBELARI_LOCUS6529"/>
    </source>
</evidence>
<evidence type="ECO:0000256" key="3">
    <source>
        <dbReference type="ARBA" id="ARBA00022771"/>
    </source>
</evidence>
<feature type="domain" description="C3H1-type" evidence="7">
    <location>
        <begin position="430"/>
        <end position="460"/>
    </location>
</feature>
<dbReference type="InterPro" id="IPR036855">
    <property type="entry name" value="Znf_CCCH_sf"/>
</dbReference>
<dbReference type="Pfam" id="PF00642">
    <property type="entry name" value="zf-CCCH"/>
    <property type="match status" value="3"/>
</dbReference>
<dbReference type="InterPro" id="IPR045877">
    <property type="entry name" value="ZFP36-like"/>
</dbReference>
<feature type="zinc finger region" description="C3H1-type" evidence="5">
    <location>
        <begin position="430"/>
        <end position="460"/>
    </location>
</feature>
<keyword evidence="4 5" id="KW-0862">Zinc</keyword>
<feature type="domain" description="C3H1-type" evidence="7">
    <location>
        <begin position="389"/>
        <end position="417"/>
    </location>
</feature>
<dbReference type="GO" id="GO:0010468">
    <property type="term" value="P:regulation of gene expression"/>
    <property type="evidence" value="ECO:0007669"/>
    <property type="project" value="UniProtKB-ARBA"/>
</dbReference>
<keyword evidence="8" id="KW-1185">Reference proteome</keyword>
<keyword evidence="2" id="KW-0677">Repeat</keyword>
<evidence type="ECO:0000259" key="7">
    <source>
        <dbReference type="PROSITE" id="PS50103"/>
    </source>
</evidence>
<organism evidence="8 9">
    <name type="scientific">Mesorhabditis belari</name>
    <dbReference type="NCBI Taxonomy" id="2138241"/>
    <lineage>
        <taxon>Eukaryota</taxon>
        <taxon>Metazoa</taxon>
        <taxon>Ecdysozoa</taxon>
        <taxon>Nematoda</taxon>
        <taxon>Chromadorea</taxon>
        <taxon>Rhabditida</taxon>
        <taxon>Rhabditina</taxon>
        <taxon>Rhabditomorpha</taxon>
        <taxon>Rhabditoidea</taxon>
        <taxon>Rhabditidae</taxon>
        <taxon>Mesorhabditinae</taxon>
        <taxon>Mesorhabditis</taxon>
    </lineage>
</organism>
<dbReference type="Gene3D" id="4.10.1000.10">
    <property type="entry name" value="Zinc finger, CCCH-type"/>
    <property type="match status" value="3"/>
</dbReference>
<name>A0AAF3FK46_9BILA</name>
<reference evidence="9" key="1">
    <citation type="submission" date="2024-02" db="UniProtKB">
        <authorList>
            <consortium name="WormBaseParasite"/>
        </authorList>
    </citation>
    <scope>IDENTIFICATION</scope>
</reference>
<dbReference type="FunFam" id="4.10.1000.10:FF:000018">
    <property type="entry name" value="Zinc finger protein"/>
    <property type="match status" value="1"/>
</dbReference>
<dbReference type="GO" id="GO:0008270">
    <property type="term" value="F:zinc ion binding"/>
    <property type="evidence" value="ECO:0007669"/>
    <property type="project" value="UniProtKB-KW"/>
</dbReference>
<dbReference type="Proteomes" id="UP000887575">
    <property type="component" value="Unassembled WGS sequence"/>
</dbReference>
<dbReference type="PANTHER" id="PTHR12547:SF18">
    <property type="entry name" value="PROTEIN TIS11"/>
    <property type="match status" value="1"/>
</dbReference>
<feature type="domain" description="C3H1-type" evidence="7">
    <location>
        <begin position="318"/>
        <end position="346"/>
    </location>
</feature>
<evidence type="ECO:0000256" key="1">
    <source>
        <dbReference type="ARBA" id="ARBA00022723"/>
    </source>
</evidence>
<accession>A0AAF3FK46</accession>
<dbReference type="PROSITE" id="PS50103">
    <property type="entry name" value="ZF_C3H1"/>
    <property type="match status" value="3"/>
</dbReference>
<evidence type="ECO:0000256" key="6">
    <source>
        <dbReference type="SAM" id="MobiDB-lite"/>
    </source>
</evidence>
<dbReference type="WBParaSite" id="MBELARI_LOCUS6529">
    <property type="protein sequence ID" value="MBELARI_LOCUS6529"/>
    <property type="gene ID" value="MBELARI_LOCUS6529"/>
</dbReference>
<dbReference type="GO" id="GO:0003729">
    <property type="term" value="F:mRNA binding"/>
    <property type="evidence" value="ECO:0007669"/>
    <property type="project" value="InterPro"/>
</dbReference>
<keyword evidence="1 5" id="KW-0479">Metal-binding</keyword>
<feature type="region of interest" description="Disordered" evidence="6">
    <location>
        <begin position="462"/>
        <end position="493"/>
    </location>
</feature>
<dbReference type="GO" id="GO:0051252">
    <property type="term" value="P:regulation of RNA metabolic process"/>
    <property type="evidence" value="ECO:0007669"/>
    <property type="project" value="UniProtKB-ARBA"/>
</dbReference>
<proteinExistence type="predicted"/>
<evidence type="ECO:0000313" key="8">
    <source>
        <dbReference type="Proteomes" id="UP000887575"/>
    </source>
</evidence>